<evidence type="ECO:0000259" key="4">
    <source>
        <dbReference type="Pfam" id="PF04500"/>
    </source>
</evidence>
<dbReference type="Pfam" id="PF04500">
    <property type="entry name" value="FLYWCH"/>
    <property type="match status" value="2"/>
</dbReference>
<feature type="domain" description="FLYWCH-type" evidence="4">
    <location>
        <begin position="112"/>
        <end position="168"/>
    </location>
</feature>
<evidence type="ECO:0000256" key="2">
    <source>
        <dbReference type="ARBA" id="ARBA00022771"/>
    </source>
</evidence>
<keyword evidence="2" id="KW-0863">Zinc-finger</keyword>
<dbReference type="Proteomes" id="UP000299102">
    <property type="component" value="Unassembled WGS sequence"/>
</dbReference>
<keyword evidence="1" id="KW-0479">Metal-binding</keyword>
<evidence type="ECO:0000256" key="3">
    <source>
        <dbReference type="ARBA" id="ARBA00022833"/>
    </source>
</evidence>
<name>A0A4C1UY79_EUMVA</name>
<dbReference type="OrthoDB" id="7447446at2759"/>
<dbReference type="AlphaFoldDB" id="A0A4C1UY79"/>
<gene>
    <name evidence="5" type="ORF">EVAR_17914_1</name>
</gene>
<evidence type="ECO:0000256" key="1">
    <source>
        <dbReference type="ARBA" id="ARBA00022723"/>
    </source>
</evidence>
<reference evidence="5 6" key="1">
    <citation type="journal article" date="2019" name="Commun. Biol.">
        <title>The bagworm genome reveals a unique fibroin gene that provides high tensile strength.</title>
        <authorList>
            <person name="Kono N."/>
            <person name="Nakamura H."/>
            <person name="Ohtoshi R."/>
            <person name="Tomita M."/>
            <person name="Numata K."/>
            <person name="Arakawa K."/>
        </authorList>
    </citation>
    <scope>NUCLEOTIDE SEQUENCE [LARGE SCALE GENOMIC DNA]</scope>
</reference>
<keyword evidence="3" id="KW-0862">Zinc</keyword>
<proteinExistence type="predicted"/>
<protein>
    <recommendedName>
        <fullName evidence="4">FLYWCH-type domain-containing protein</fullName>
    </recommendedName>
</protein>
<dbReference type="Gene3D" id="2.20.25.240">
    <property type="match status" value="2"/>
</dbReference>
<sequence>MLLRSQAGKPLILMEGFTFYQERLSFKSHYWRCTFRGCNARFVADVNNVITRSKIVHDHAAPQVYISNEIKFIQMEKGRRLLMDGFIFYRQPISSKNSEYWTCCRRNCLMLVRSITGKSMILLDGYKFYQARASKSTYSWRCSYRGCLSRVTTDLNNVVLQTKLLHNHDAPQLQFNDGLLVVRKPNN</sequence>
<feature type="domain" description="FLYWCH-type" evidence="4">
    <location>
        <begin position="3"/>
        <end position="59"/>
    </location>
</feature>
<organism evidence="5 6">
    <name type="scientific">Eumeta variegata</name>
    <name type="common">Bagworm moth</name>
    <name type="synonym">Eumeta japonica</name>
    <dbReference type="NCBI Taxonomy" id="151549"/>
    <lineage>
        <taxon>Eukaryota</taxon>
        <taxon>Metazoa</taxon>
        <taxon>Ecdysozoa</taxon>
        <taxon>Arthropoda</taxon>
        <taxon>Hexapoda</taxon>
        <taxon>Insecta</taxon>
        <taxon>Pterygota</taxon>
        <taxon>Neoptera</taxon>
        <taxon>Endopterygota</taxon>
        <taxon>Lepidoptera</taxon>
        <taxon>Glossata</taxon>
        <taxon>Ditrysia</taxon>
        <taxon>Tineoidea</taxon>
        <taxon>Psychidae</taxon>
        <taxon>Oiketicinae</taxon>
        <taxon>Eumeta</taxon>
    </lineage>
</organism>
<accession>A0A4C1UY79</accession>
<keyword evidence="6" id="KW-1185">Reference proteome</keyword>
<evidence type="ECO:0000313" key="5">
    <source>
        <dbReference type="EMBL" id="GBP31425.1"/>
    </source>
</evidence>
<comment type="caution">
    <text evidence="5">The sequence shown here is derived from an EMBL/GenBank/DDBJ whole genome shotgun (WGS) entry which is preliminary data.</text>
</comment>
<dbReference type="GO" id="GO:0008270">
    <property type="term" value="F:zinc ion binding"/>
    <property type="evidence" value="ECO:0007669"/>
    <property type="project" value="UniProtKB-KW"/>
</dbReference>
<dbReference type="InterPro" id="IPR007588">
    <property type="entry name" value="Znf_FLYWCH"/>
</dbReference>
<dbReference type="EMBL" id="BGZK01000246">
    <property type="protein sequence ID" value="GBP31425.1"/>
    <property type="molecule type" value="Genomic_DNA"/>
</dbReference>
<evidence type="ECO:0000313" key="6">
    <source>
        <dbReference type="Proteomes" id="UP000299102"/>
    </source>
</evidence>